<comment type="similarity">
    <text evidence="9">In the N-terminal section; belongs to the UvrB family.</text>
</comment>
<dbReference type="SMART" id="SM00982">
    <property type="entry name" value="TRCF"/>
    <property type="match status" value="1"/>
</dbReference>
<dbReference type="InterPro" id="IPR005118">
    <property type="entry name" value="TRCF_C"/>
</dbReference>
<dbReference type="Pfam" id="PF03461">
    <property type="entry name" value="TRCF"/>
    <property type="match status" value="1"/>
</dbReference>
<evidence type="ECO:0000259" key="11">
    <source>
        <dbReference type="PROSITE" id="PS51194"/>
    </source>
</evidence>
<keyword evidence="13" id="KW-1185">Reference proteome</keyword>
<comment type="function">
    <text evidence="9">Couples transcription and DNA repair by recognizing RNA polymerase (RNAP) stalled at DNA lesions. Mediates ATP-dependent release of RNAP and its truncated transcript from the DNA, and recruitment of nucleotide excision repair machinery to the damaged site.</text>
</comment>
<comment type="caution">
    <text evidence="12">The sequence shown here is derived from an EMBL/GenBank/DDBJ whole genome shotgun (WGS) entry which is preliminary data.</text>
</comment>
<evidence type="ECO:0000256" key="2">
    <source>
        <dbReference type="ARBA" id="ARBA00022741"/>
    </source>
</evidence>
<dbReference type="InterPro" id="IPR036101">
    <property type="entry name" value="CarD-like/TRCF_RID_sf"/>
</dbReference>
<comment type="similarity">
    <text evidence="9">In the C-terminal section; belongs to the helicase family. RecG subfamily.</text>
</comment>
<evidence type="ECO:0000313" key="13">
    <source>
        <dbReference type="Proteomes" id="UP001460888"/>
    </source>
</evidence>
<dbReference type="InterPro" id="IPR004576">
    <property type="entry name" value="Mfd"/>
</dbReference>
<accession>A0ABV2B2F6</accession>
<dbReference type="Gene3D" id="3.40.50.300">
    <property type="entry name" value="P-loop containing nucleotide triphosphate hydrolases"/>
    <property type="match status" value="2"/>
</dbReference>
<name>A0ABV2B2F6_9GAMM</name>
<reference evidence="12 13" key="1">
    <citation type="submission" date="2013-03" db="EMBL/GenBank/DDBJ databases">
        <title>Salinisphaera dokdonensis CL-ES53 Genome Sequencing.</title>
        <authorList>
            <person name="Li C."/>
            <person name="Lai Q."/>
            <person name="Shao Z."/>
        </authorList>
    </citation>
    <scope>NUCLEOTIDE SEQUENCE [LARGE SCALE GENOMIC DNA]</scope>
    <source>
        <strain evidence="12 13">CL-ES53</strain>
    </source>
</reference>
<keyword evidence="2 9" id="KW-0547">Nucleotide-binding</keyword>
<dbReference type="Gene3D" id="2.40.10.170">
    <property type="match status" value="1"/>
</dbReference>
<dbReference type="PANTHER" id="PTHR47964:SF1">
    <property type="entry name" value="ATP-DEPENDENT DNA HELICASE HOMOLOG RECG, CHLOROPLASTIC"/>
    <property type="match status" value="1"/>
</dbReference>
<keyword evidence="4 9" id="KW-0378">Hydrolase</keyword>
<evidence type="ECO:0000256" key="8">
    <source>
        <dbReference type="ARBA" id="ARBA00023204"/>
    </source>
</evidence>
<sequence>MTSLSENTATVRALNPPALRPGAHDRWHGLHGCAAALALARAAQDNAGLTVAVVADEHRAYRLEEELRFFTAQDLGVRHFPDWETLPYDVFSPHADIVSERLALLHALPGMRRGILIIAADTLLQPLPPTTFVDARAMVFKAGDTLDFHALRERLEAAGYAAVSEVRTHGEYAIRGAVMDLYPMGTETPYRLDLFDDEIDTIRAFDPDTQRSTDKLDQIRLLPAREFPLDEDAIKAFRSRYRQRFEGDPGASMIYRDVSRGIPPGGIESYLNLFFDDTASLFDYLPAESAVIELGDVDAAVDTAWQSIESRYEQRSVDPERPLLAPDEAFVTPARLRSGLDGITAARMVDDASDDGVVFDVSPVPALTGADIVATGRALRAFFDEFDGRILITGDSAGRREALRDWLTSLGLSPARAEGWSDFVDYNKHIAVTSAPLEAGAILGGDAIAIIAESQLTGSRPPAKKRRRVQRDPETAIRELTDLAPGAPVVHQDNGVGRYKGLQKLSAGGVENEFVTIEYAGGDLLYVPVASLHLVHRFTGADAETAPLHRLGNDRWAKARKKAAKRARDVAAELLEIQAKRAARQGVSMVPDADDYARFAAGFPFEETPDQQRAIDEVLADLERETPMDRVVCGDVGFGKTEVALRAAFAAISAGYQVCVLVPTTLLAQQHYQNFADRFADWPVKVAALSRLRTGKQRDELLEDMTNGKLDIVIGTHRLLQKDIRFKKLGVLIVDEEHRFGVRHKERIKSLRAQVDLLTLTATPIPRTLNMSLSGLRDLSIIATPPESRLAIQTFVSRQDTALIQEAVRREMRRGGQVYYLHNKVKDIERKARDLAAILPEARIRVAHGQMHERELEAAMLDFYHRRFDILLCTTIVESGIDVPSANTIIIDRADTFGLAQLHQLRGRVGRSHHRAYAYLLTPEQSLMTPDAQKRLDALASLGDLGAGFALATHDLEIRGAGELLGEGQSGQIQEIGFDLYRQMLDRAVGAFKRGEVPEADADELMSATEVELGATALLPEEYIPDVHMRLVLYKRISAAKDHGALRALKVELIDRFGLLPEATETLFSATSLKLMASPLAIAKIEAGPDVGRINFARNSRVDPARLIALVQADAKSYRLEGDARLVFFTDMPDVETRVERIQTLLEKLGAPPARNESEAALDRL</sequence>
<dbReference type="Pfam" id="PF00270">
    <property type="entry name" value="DEAD"/>
    <property type="match status" value="1"/>
</dbReference>
<dbReference type="Gene3D" id="3.40.50.11180">
    <property type="match status" value="1"/>
</dbReference>
<dbReference type="InterPro" id="IPR048635">
    <property type="entry name" value="MFD_D3"/>
</dbReference>
<evidence type="ECO:0000259" key="10">
    <source>
        <dbReference type="PROSITE" id="PS51192"/>
    </source>
</evidence>
<evidence type="ECO:0000256" key="3">
    <source>
        <dbReference type="ARBA" id="ARBA00022763"/>
    </source>
</evidence>
<keyword evidence="7 9" id="KW-0238">DNA-binding</keyword>
<dbReference type="InterPro" id="IPR037235">
    <property type="entry name" value="TRCF-like_C_D7"/>
</dbReference>
<dbReference type="SMART" id="SM00490">
    <property type="entry name" value="HELICc"/>
    <property type="match status" value="1"/>
</dbReference>
<evidence type="ECO:0000313" key="12">
    <source>
        <dbReference type="EMBL" id="MES1930076.1"/>
    </source>
</evidence>
<dbReference type="Proteomes" id="UP001460888">
    <property type="component" value="Unassembled WGS sequence"/>
</dbReference>
<dbReference type="NCBIfam" id="NF007966">
    <property type="entry name" value="PRK10689.1"/>
    <property type="match status" value="1"/>
</dbReference>
<dbReference type="Gene3D" id="3.90.1150.50">
    <property type="entry name" value="Transcription-repair-coupling factor, D7 domain"/>
    <property type="match status" value="1"/>
</dbReference>
<comment type="subcellular location">
    <subcellularLocation>
        <location evidence="9">Cytoplasm</location>
    </subcellularLocation>
</comment>
<evidence type="ECO:0000256" key="1">
    <source>
        <dbReference type="ARBA" id="ARBA00022490"/>
    </source>
</evidence>
<dbReference type="EMBL" id="APND01000004">
    <property type="protein sequence ID" value="MES1930076.1"/>
    <property type="molecule type" value="Genomic_DNA"/>
</dbReference>
<keyword evidence="6 9" id="KW-0067">ATP-binding</keyword>
<dbReference type="Gene3D" id="3.30.2060.10">
    <property type="entry name" value="Penicillin-binding protein 1b domain"/>
    <property type="match status" value="1"/>
</dbReference>
<dbReference type="CDD" id="cd17991">
    <property type="entry name" value="DEXHc_TRCF"/>
    <property type="match status" value="1"/>
</dbReference>
<dbReference type="EC" id="3.6.4.-" evidence="9"/>
<dbReference type="InterPro" id="IPR011545">
    <property type="entry name" value="DEAD/DEAH_box_helicase_dom"/>
</dbReference>
<gene>
    <name evidence="9" type="primary">mfd</name>
    <name evidence="12" type="ORF">SADO_12513</name>
</gene>
<proteinExistence type="inferred from homology"/>
<feature type="domain" description="Helicase ATP-binding" evidence="10">
    <location>
        <begin position="621"/>
        <end position="782"/>
    </location>
</feature>
<keyword evidence="8 9" id="KW-0234">DNA repair</keyword>
<dbReference type="InterPro" id="IPR014001">
    <property type="entry name" value="Helicase_ATP-bd"/>
</dbReference>
<dbReference type="Pfam" id="PF02559">
    <property type="entry name" value="CarD_TRCF_RID"/>
    <property type="match status" value="1"/>
</dbReference>
<dbReference type="PROSITE" id="PS51194">
    <property type="entry name" value="HELICASE_CTER"/>
    <property type="match status" value="1"/>
</dbReference>
<evidence type="ECO:0000256" key="7">
    <source>
        <dbReference type="ARBA" id="ARBA00023125"/>
    </source>
</evidence>
<evidence type="ECO:0000256" key="9">
    <source>
        <dbReference type="HAMAP-Rule" id="MF_00969"/>
    </source>
</evidence>
<dbReference type="Gene3D" id="3.40.50.11140">
    <property type="match status" value="1"/>
</dbReference>
<dbReference type="InterPro" id="IPR003711">
    <property type="entry name" value="CarD-like/TRCF_RID"/>
</dbReference>
<protein>
    <recommendedName>
        <fullName evidence="9">Transcription-repair-coupling factor</fullName>
        <shortName evidence="9">TRCF</shortName>
        <ecNumber evidence="9">3.6.4.-</ecNumber>
    </recommendedName>
</protein>
<dbReference type="InterPro" id="IPR041471">
    <property type="entry name" value="UvrB_inter"/>
</dbReference>
<keyword evidence="1 9" id="KW-0963">Cytoplasm</keyword>
<organism evidence="12 13">
    <name type="scientific">Salinisphaera dokdonensis CL-ES53</name>
    <dbReference type="NCBI Taxonomy" id="1304272"/>
    <lineage>
        <taxon>Bacteria</taxon>
        <taxon>Pseudomonadati</taxon>
        <taxon>Pseudomonadota</taxon>
        <taxon>Gammaproteobacteria</taxon>
        <taxon>Salinisphaerales</taxon>
        <taxon>Salinisphaeraceae</taxon>
        <taxon>Salinisphaera</taxon>
    </lineage>
</organism>
<dbReference type="SUPFAM" id="SSF141259">
    <property type="entry name" value="CarD-like"/>
    <property type="match status" value="1"/>
</dbReference>
<dbReference type="Pfam" id="PF21132">
    <property type="entry name" value="MFD_D3"/>
    <property type="match status" value="1"/>
</dbReference>
<keyword evidence="3 9" id="KW-0227">DNA damage</keyword>
<dbReference type="NCBIfam" id="TIGR00580">
    <property type="entry name" value="mfd"/>
    <property type="match status" value="1"/>
</dbReference>
<dbReference type="Pfam" id="PF17757">
    <property type="entry name" value="UvrB_inter"/>
    <property type="match status" value="1"/>
</dbReference>
<dbReference type="HAMAP" id="MF_00969">
    <property type="entry name" value="TRCF"/>
    <property type="match status" value="1"/>
</dbReference>
<dbReference type="Pfam" id="PF00271">
    <property type="entry name" value="Helicase_C"/>
    <property type="match status" value="1"/>
</dbReference>
<dbReference type="InterPro" id="IPR047112">
    <property type="entry name" value="RecG/Mfd"/>
</dbReference>
<evidence type="ECO:0000256" key="4">
    <source>
        <dbReference type="ARBA" id="ARBA00022801"/>
    </source>
</evidence>
<keyword evidence="5" id="KW-0347">Helicase</keyword>
<dbReference type="InterPro" id="IPR001650">
    <property type="entry name" value="Helicase_C-like"/>
</dbReference>
<dbReference type="SMART" id="SM01058">
    <property type="entry name" value="CarD_TRCF"/>
    <property type="match status" value="1"/>
</dbReference>
<dbReference type="SUPFAM" id="SSF52540">
    <property type="entry name" value="P-loop containing nucleoside triphosphate hydrolases"/>
    <property type="match status" value="4"/>
</dbReference>
<dbReference type="SUPFAM" id="SSF143517">
    <property type="entry name" value="TRCF domain-like"/>
    <property type="match status" value="1"/>
</dbReference>
<evidence type="ECO:0000256" key="6">
    <source>
        <dbReference type="ARBA" id="ARBA00022840"/>
    </source>
</evidence>
<feature type="domain" description="Helicase C-terminal" evidence="11">
    <location>
        <begin position="803"/>
        <end position="957"/>
    </location>
</feature>
<dbReference type="PANTHER" id="PTHR47964">
    <property type="entry name" value="ATP-DEPENDENT DNA HELICASE HOMOLOG RECG, CHLOROPLASTIC"/>
    <property type="match status" value="1"/>
</dbReference>
<dbReference type="PROSITE" id="PS51192">
    <property type="entry name" value="HELICASE_ATP_BIND_1"/>
    <property type="match status" value="1"/>
</dbReference>
<evidence type="ECO:0000256" key="5">
    <source>
        <dbReference type="ARBA" id="ARBA00022806"/>
    </source>
</evidence>
<dbReference type="RefSeq" id="WP_353111950.1">
    <property type="nucleotide sequence ID" value="NZ_APND01000004.1"/>
</dbReference>
<dbReference type="SMART" id="SM00487">
    <property type="entry name" value="DEXDc"/>
    <property type="match status" value="1"/>
</dbReference>
<dbReference type="InterPro" id="IPR027417">
    <property type="entry name" value="P-loop_NTPase"/>
</dbReference>